<protein>
    <recommendedName>
        <fullName evidence="3">ATP synthase protein I</fullName>
    </recommendedName>
</protein>
<dbReference type="Pfam" id="PF09527">
    <property type="entry name" value="ATPase_gene1"/>
    <property type="match status" value="1"/>
</dbReference>
<feature type="transmembrane region" description="Helical" evidence="1">
    <location>
        <begin position="43"/>
        <end position="66"/>
    </location>
</feature>
<feature type="transmembrane region" description="Helical" evidence="1">
    <location>
        <begin position="20"/>
        <end position="37"/>
    </location>
</feature>
<name>A0A6J4LEI2_9ACTN</name>
<accession>A0A6J4LEI2</accession>
<dbReference type="EMBL" id="CADCUG010000048">
    <property type="protein sequence ID" value="CAA9328624.1"/>
    <property type="molecule type" value="Genomic_DNA"/>
</dbReference>
<evidence type="ECO:0000313" key="2">
    <source>
        <dbReference type="EMBL" id="CAA9328624.1"/>
    </source>
</evidence>
<dbReference type="InterPro" id="IPR032820">
    <property type="entry name" value="ATPase_put"/>
</dbReference>
<sequence>MTHPPAQEPLRRSTDPWAAVGRLSGGVLVYGGIGYLLDRWWDTAFMTPIGILFGTALGIWTIYASLEHQHQ</sequence>
<keyword evidence="1" id="KW-1133">Transmembrane helix</keyword>
<keyword evidence="1" id="KW-0472">Membrane</keyword>
<keyword evidence="1" id="KW-0812">Transmembrane</keyword>
<proteinExistence type="predicted"/>
<gene>
    <name evidence="2" type="ORF">AVDCRST_MAG29-895</name>
</gene>
<evidence type="ECO:0008006" key="3">
    <source>
        <dbReference type="Google" id="ProtNLM"/>
    </source>
</evidence>
<evidence type="ECO:0000256" key="1">
    <source>
        <dbReference type="SAM" id="Phobius"/>
    </source>
</evidence>
<organism evidence="2">
    <name type="scientific">uncultured Nocardioidaceae bacterium</name>
    <dbReference type="NCBI Taxonomy" id="253824"/>
    <lineage>
        <taxon>Bacteria</taxon>
        <taxon>Bacillati</taxon>
        <taxon>Actinomycetota</taxon>
        <taxon>Actinomycetes</taxon>
        <taxon>Propionibacteriales</taxon>
        <taxon>Nocardioidaceae</taxon>
        <taxon>environmental samples</taxon>
    </lineage>
</organism>
<reference evidence="2" key="1">
    <citation type="submission" date="2020-02" db="EMBL/GenBank/DDBJ databases">
        <authorList>
            <person name="Meier V. D."/>
        </authorList>
    </citation>
    <scope>NUCLEOTIDE SEQUENCE</scope>
    <source>
        <strain evidence="2">AVDCRST_MAG29</strain>
    </source>
</reference>
<dbReference type="AlphaFoldDB" id="A0A6J4LEI2"/>